<evidence type="ECO:0000313" key="2">
    <source>
        <dbReference type="EMBL" id="CAB4739986.1"/>
    </source>
</evidence>
<name>A0A6J6SYK9_9ZZZZ</name>
<evidence type="ECO:0000256" key="1">
    <source>
        <dbReference type="SAM" id="MobiDB-lite"/>
    </source>
</evidence>
<proteinExistence type="predicted"/>
<protein>
    <submittedName>
        <fullName evidence="2">Unannotated protein</fullName>
    </submittedName>
</protein>
<reference evidence="2" key="1">
    <citation type="submission" date="2020-05" db="EMBL/GenBank/DDBJ databases">
        <authorList>
            <person name="Chiriac C."/>
            <person name="Salcher M."/>
            <person name="Ghai R."/>
            <person name="Kavagutti S V."/>
        </authorList>
    </citation>
    <scope>NUCLEOTIDE SEQUENCE</scope>
</reference>
<feature type="compositionally biased region" description="Basic and acidic residues" evidence="1">
    <location>
        <begin position="40"/>
        <end position="65"/>
    </location>
</feature>
<dbReference type="EMBL" id="CAEZYU010000036">
    <property type="protein sequence ID" value="CAB4739986.1"/>
    <property type="molecule type" value="Genomic_DNA"/>
</dbReference>
<accession>A0A6J6SYK9</accession>
<organism evidence="2">
    <name type="scientific">freshwater metagenome</name>
    <dbReference type="NCBI Taxonomy" id="449393"/>
    <lineage>
        <taxon>unclassified sequences</taxon>
        <taxon>metagenomes</taxon>
        <taxon>ecological metagenomes</taxon>
    </lineage>
</organism>
<feature type="compositionally biased region" description="Polar residues" evidence="1">
    <location>
        <begin position="17"/>
        <end position="28"/>
    </location>
</feature>
<gene>
    <name evidence="2" type="ORF">UFOPK2766_00967</name>
</gene>
<feature type="region of interest" description="Disordered" evidence="1">
    <location>
        <begin position="40"/>
        <end position="84"/>
    </location>
</feature>
<feature type="region of interest" description="Disordered" evidence="1">
    <location>
        <begin position="1"/>
        <end position="28"/>
    </location>
</feature>
<dbReference type="AlphaFoldDB" id="A0A6J6SYK9"/>
<feature type="compositionally biased region" description="Low complexity" evidence="1">
    <location>
        <begin position="1"/>
        <end position="16"/>
    </location>
</feature>
<sequence>MTFRVVVAPGNPVAAGEQSQHKSCPYKDNSNLCTLLGHLLAKEQDEQEGQRHERRDNPDMREEPHTVQPFNSSSSSISTERRFR</sequence>